<proteinExistence type="predicted"/>
<comment type="caution">
    <text evidence="1">The sequence shown here is derived from an EMBL/GenBank/DDBJ whole genome shotgun (WGS) entry which is preliminary data.</text>
</comment>
<name>A0AAV0VW77_9HEMI</name>
<reference evidence="1 2" key="1">
    <citation type="submission" date="2023-01" db="EMBL/GenBank/DDBJ databases">
        <authorList>
            <person name="Whitehead M."/>
        </authorList>
    </citation>
    <scope>NUCLEOTIDE SEQUENCE [LARGE SCALE GENOMIC DNA]</scope>
</reference>
<evidence type="ECO:0000313" key="1">
    <source>
        <dbReference type="EMBL" id="CAI6347825.1"/>
    </source>
</evidence>
<keyword evidence="2" id="KW-1185">Reference proteome</keyword>
<accession>A0AAV0VW77</accession>
<protein>
    <submittedName>
        <fullName evidence="1">Uncharacterized protein</fullName>
    </submittedName>
</protein>
<sequence length="114" mass="13096">MADYLDKNPSQNLSEPANFIPALPVIEASCTGIISDNSDYFSYYAMLNHEKRHGSPRPIYTESSRIKRNFWTSVFGRVFKKAATVTYNQFMSRVIKWYAAIVHHPKRLIPLLGV</sequence>
<organism evidence="1 2">
    <name type="scientific">Macrosiphum euphorbiae</name>
    <name type="common">potato aphid</name>
    <dbReference type="NCBI Taxonomy" id="13131"/>
    <lineage>
        <taxon>Eukaryota</taxon>
        <taxon>Metazoa</taxon>
        <taxon>Ecdysozoa</taxon>
        <taxon>Arthropoda</taxon>
        <taxon>Hexapoda</taxon>
        <taxon>Insecta</taxon>
        <taxon>Pterygota</taxon>
        <taxon>Neoptera</taxon>
        <taxon>Paraneoptera</taxon>
        <taxon>Hemiptera</taxon>
        <taxon>Sternorrhyncha</taxon>
        <taxon>Aphidomorpha</taxon>
        <taxon>Aphidoidea</taxon>
        <taxon>Aphididae</taxon>
        <taxon>Macrosiphini</taxon>
        <taxon>Macrosiphum</taxon>
    </lineage>
</organism>
<dbReference type="Proteomes" id="UP001160148">
    <property type="component" value="Unassembled WGS sequence"/>
</dbReference>
<evidence type="ECO:0000313" key="2">
    <source>
        <dbReference type="Proteomes" id="UP001160148"/>
    </source>
</evidence>
<gene>
    <name evidence="1" type="ORF">MEUPH1_LOCUS4565</name>
</gene>
<dbReference type="AlphaFoldDB" id="A0AAV0VW77"/>
<dbReference type="EMBL" id="CARXXK010000001">
    <property type="protein sequence ID" value="CAI6347825.1"/>
    <property type="molecule type" value="Genomic_DNA"/>
</dbReference>